<dbReference type="AlphaFoldDB" id="A0A2M6ITF3"/>
<name>A0A2M6ITF3_9BACT</name>
<reference evidence="1 2" key="1">
    <citation type="submission" date="2017-09" db="EMBL/GenBank/DDBJ databases">
        <title>Depth-based differentiation of microbial function through sediment-hosted aquifers and enrichment of novel symbionts in the deep terrestrial subsurface.</title>
        <authorList>
            <person name="Probst A.J."/>
            <person name="Ladd B."/>
            <person name="Jarett J.K."/>
            <person name="Geller-Mcgrath D.E."/>
            <person name="Sieber C.M."/>
            <person name="Emerson J.B."/>
            <person name="Anantharaman K."/>
            <person name="Thomas B.C."/>
            <person name="Malmstrom R."/>
            <person name="Stieglmeier M."/>
            <person name="Klingl A."/>
            <person name="Woyke T."/>
            <person name="Ryan C.M."/>
            <person name="Banfield J.F."/>
        </authorList>
    </citation>
    <scope>NUCLEOTIDE SEQUENCE [LARGE SCALE GENOMIC DNA]</scope>
    <source>
        <strain evidence="1">CG11_big_fil_rev_8_21_14_0_20_36_8</strain>
    </source>
</reference>
<proteinExistence type="predicted"/>
<protein>
    <submittedName>
        <fullName evidence="1">Uncharacterized protein</fullName>
    </submittedName>
</protein>
<dbReference type="Proteomes" id="UP000231056">
    <property type="component" value="Unassembled WGS sequence"/>
</dbReference>
<organism evidence="1 2">
    <name type="scientific">Candidatus Roizmanbacteria bacterium CG11_big_fil_rev_8_21_14_0_20_36_8</name>
    <dbReference type="NCBI Taxonomy" id="1974856"/>
    <lineage>
        <taxon>Bacteria</taxon>
        <taxon>Candidatus Roizmaniibacteriota</taxon>
    </lineage>
</organism>
<accession>A0A2M6ITF3</accession>
<sequence>MKNAAEMPDTFYSSVQTLATFQRGRITHDIGSEFGEFLLSVQKYTNTDGYFSPDQIDLFNELVQRAFIIEKPRSIFVTPEEIVFNNQTTADIIFNATYVLSQEAEESIPAHIRFALHPSHHDWLHSFQNFWKEKGSPESIRLFQQSQVYLPLLLEIFNIQLWESLPECMISGPAAAMIWSASMNANKFSSEIAAPTVHMIEEDGGYLVSIVNESRNRHVLEGAYPRRRNINFQERGLAREHYRGTGIGAITSQDVYAPLCGGDYSLWETKETPPDIYQYDTRIFIPKDQVSTEIK</sequence>
<gene>
    <name evidence="1" type="ORF">COV58_03890</name>
</gene>
<comment type="caution">
    <text evidence="1">The sequence shown here is derived from an EMBL/GenBank/DDBJ whole genome shotgun (WGS) entry which is preliminary data.</text>
</comment>
<evidence type="ECO:0000313" key="1">
    <source>
        <dbReference type="EMBL" id="PIQ73183.1"/>
    </source>
</evidence>
<evidence type="ECO:0000313" key="2">
    <source>
        <dbReference type="Proteomes" id="UP000231056"/>
    </source>
</evidence>
<dbReference type="EMBL" id="PCVM01000091">
    <property type="protein sequence ID" value="PIQ73183.1"/>
    <property type="molecule type" value="Genomic_DNA"/>
</dbReference>